<comment type="similarity">
    <text evidence="2 6">Belongs to the class-I pyridoxal-phosphate-dependent aminotransferase family.</text>
</comment>
<dbReference type="InterPro" id="IPR004838">
    <property type="entry name" value="NHTrfase_class1_PyrdxlP-BS"/>
</dbReference>
<dbReference type="InterPro" id="IPR050596">
    <property type="entry name" value="AspAT/PAT-like"/>
</dbReference>
<evidence type="ECO:0000313" key="8">
    <source>
        <dbReference type="EMBL" id="OAH53619.1"/>
    </source>
</evidence>
<evidence type="ECO:0000256" key="5">
    <source>
        <dbReference type="ARBA" id="ARBA00022898"/>
    </source>
</evidence>
<reference evidence="8 9" key="1">
    <citation type="submission" date="2016-01" db="EMBL/GenBank/DDBJ databases">
        <title>Investigation of taxonomic status of Bacillus aminovorans.</title>
        <authorList>
            <person name="Verma A."/>
            <person name="Pal Y."/>
            <person name="Krishnamurthi S."/>
        </authorList>
    </citation>
    <scope>NUCLEOTIDE SEQUENCE [LARGE SCALE GENOMIC DNA]</scope>
    <source>
        <strain evidence="8 9">DSM 4337</strain>
    </source>
</reference>
<sequence>MEHRLNERVKEIEISGIRKFFNLVGTTENMISLTIGQPDFHTSDHVKAAGIQAIEQNATVYTPNAGLPELKKAAAEFYKQKYDVSYNAESEVIVTVGASQAIDIALRTILQPGDEVIVPGPVYPGYEPIIHLCEAKTIMVDTTKNDFRITAALIEQSLTRRTKAIILPYPSNPTGVSLTDRELQDIAQLAKKHELFILADEIYSEIIYERPHVSIASYLPEQTIVINGLSKSHAMTGWRIGLLFASEIITRHILKVHQYNVSCASSVSQKAAIAALTAGIDDAIPMREEYKIRRDTAYDKIQTLGLKTVKPDGAFYFFVKLPDDFSGSSFDFCLTLAKEYKVAVVPGSAFSPAGEGWFRLSYACSIEDIQEGLARIEQYLNHLKK</sequence>
<dbReference type="EC" id="2.6.1.-" evidence="6"/>
<evidence type="ECO:0000256" key="4">
    <source>
        <dbReference type="ARBA" id="ARBA00022679"/>
    </source>
</evidence>
<evidence type="ECO:0000256" key="1">
    <source>
        <dbReference type="ARBA" id="ARBA00001933"/>
    </source>
</evidence>
<comment type="caution">
    <text evidence="8">The sequence shown here is derived from an EMBL/GenBank/DDBJ whole genome shotgun (WGS) entry which is preliminary data.</text>
</comment>
<feature type="domain" description="Aminotransferase class I/classII large" evidence="7">
    <location>
        <begin position="29"/>
        <end position="376"/>
    </location>
</feature>
<name>A0A177KJS2_9BACI</name>
<dbReference type="OrthoDB" id="9802328at2"/>
<dbReference type="RefSeq" id="WP_018392192.1">
    <property type="nucleotide sequence ID" value="NZ_LQWZ01000035.1"/>
</dbReference>
<keyword evidence="5" id="KW-0663">Pyridoxal phosphate</keyword>
<dbReference type="GO" id="GO:0030170">
    <property type="term" value="F:pyridoxal phosphate binding"/>
    <property type="evidence" value="ECO:0007669"/>
    <property type="project" value="InterPro"/>
</dbReference>
<organism evidence="8 9">
    <name type="scientific">Domibacillus aminovorans</name>
    <dbReference type="NCBI Taxonomy" id="29332"/>
    <lineage>
        <taxon>Bacteria</taxon>
        <taxon>Bacillati</taxon>
        <taxon>Bacillota</taxon>
        <taxon>Bacilli</taxon>
        <taxon>Bacillales</taxon>
        <taxon>Bacillaceae</taxon>
        <taxon>Domibacillus</taxon>
    </lineage>
</organism>
<evidence type="ECO:0000259" key="7">
    <source>
        <dbReference type="Pfam" id="PF00155"/>
    </source>
</evidence>
<dbReference type="Gene3D" id="3.90.1150.10">
    <property type="entry name" value="Aspartate Aminotransferase, domain 1"/>
    <property type="match status" value="1"/>
</dbReference>
<dbReference type="InterPro" id="IPR015424">
    <property type="entry name" value="PyrdxlP-dep_Trfase"/>
</dbReference>
<evidence type="ECO:0000256" key="6">
    <source>
        <dbReference type="RuleBase" id="RU000481"/>
    </source>
</evidence>
<dbReference type="SUPFAM" id="SSF53383">
    <property type="entry name" value="PLP-dependent transferases"/>
    <property type="match status" value="1"/>
</dbReference>
<dbReference type="AlphaFoldDB" id="A0A177KJS2"/>
<dbReference type="Gene3D" id="3.40.640.10">
    <property type="entry name" value="Type I PLP-dependent aspartate aminotransferase-like (Major domain)"/>
    <property type="match status" value="1"/>
</dbReference>
<evidence type="ECO:0000256" key="2">
    <source>
        <dbReference type="ARBA" id="ARBA00007441"/>
    </source>
</evidence>
<dbReference type="InterPro" id="IPR015421">
    <property type="entry name" value="PyrdxlP-dep_Trfase_major"/>
</dbReference>
<dbReference type="Pfam" id="PF00155">
    <property type="entry name" value="Aminotran_1_2"/>
    <property type="match status" value="1"/>
</dbReference>
<comment type="cofactor">
    <cofactor evidence="1 6">
        <name>pyridoxal 5'-phosphate</name>
        <dbReference type="ChEBI" id="CHEBI:597326"/>
    </cofactor>
</comment>
<dbReference type="NCBIfam" id="NF005817">
    <property type="entry name" value="PRK07683.1"/>
    <property type="match status" value="1"/>
</dbReference>
<protein>
    <recommendedName>
        <fullName evidence="6">Aminotransferase</fullName>
        <ecNumber evidence="6">2.6.1.-</ecNumber>
    </recommendedName>
</protein>
<proteinExistence type="inferred from homology"/>
<dbReference type="Proteomes" id="UP000077271">
    <property type="component" value="Unassembled WGS sequence"/>
</dbReference>
<dbReference type="EMBL" id="LQWZ01000035">
    <property type="protein sequence ID" value="OAH53619.1"/>
    <property type="molecule type" value="Genomic_DNA"/>
</dbReference>
<evidence type="ECO:0000313" key="9">
    <source>
        <dbReference type="Proteomes" id="UP000077271"/>
    </source>
</evidence>
<dbReference type="GO" id="GO:0006520">
    <property type="term" value="P:amino acid metabolic process"/>
    <property type="evidence" value="ECO:0007669"/>
    <property type="project" value="InterPro"/>
</dbReference>
<dbReference type="InterPro" id="IPR015422">
    <property type="entry name" value="PyrdxlP-dep_Trfase_small"/>
</dbReference>
<keyword evidence="4 6" id="KW-0808">Transferase</keyword>
<dbReference type="PROSITE" id="PS00105">
    <property type="entry name" value="AA_TRANSFER_CLASS_1"/>
    <property type="match status" value="1"/>
</dbReference>
<dbReference type="CDD" id="cd00609">
    <property type="entry name" value="AAT_like"/>
    <property type="match status" value="1"/>
</dbReference>
<dbReference type="PANTHER" id="PTHR46383:SF4">
    <property type="entry name" value="AMINOTRANSFERASE"/>
    <property type="match status" value="1"/>
</dbReference>
<dbReference type="GO" id="GO:0008483">
    <property type="term" value="F:transaminase activity"/>
    <property type="evidence" value="ECO:0007669"/>
    <property type="project" value="UniProtKB-KW"/>
</dbReference>
<dbReference type="InterPro" id="IPR004839">
    <property type="entry name" value="Aminotransferase_I/II_large"/>
</dbReference>
<accession>A0A177KJS2</accession>
<dbReference type="FunFam" id="3.40.640.10:FF:000033">
    <property type="entry name" value="Aspartate aminotransferase"/>
    <property type="match status" value="1"/>
</dbReference>
<dbReference type="PANTHER" id="PTHR46383">
    <property type="entry name" value="ASPARTATE AMINOTRANSFERASE"/>
    <property type="match status" value="1"/>
</dbReference>
<evidence type="ECO:0000256" key="3">
    <source>
        <dbReference type="ARBA" id="ARBA00022576"/>
    </source>
</evidence>
<gene>
    <name evidence="8" type="ORF">AWH48_10050</name>
</gene>
<keyword evidence="3 6" id="KW-0032">Aminotransferase</keyword>